<gene>
    <name evidence="2" type="ORF">CSB45_14790</name>
</gene>
<sequence length="99" mass="11546">MTKRTRRKYSDEFKEEAVKLVTEQSYSIAEASGNLGRHANLLGRWKRGYEQQSDTSTASGNLSVMQAELRRLRKENKKLKMEREILKKAAAFFAKEQEY</sequence>
<evidence type="ECO:0000313" key="3">
    <source>
        <dbReference type="Proteomes" id="UP000229740"/>
    </source>
</evidence>
<dbReference type="PANTHER" id="PTHR33215">
    <property type="entry name" value="PROTEIN DISTAL ANTENNA"/>
    <property type="match status" value="1"/>
</dbReference>
<proteinExistence type="predicted"/>
<dbReference type="Proteomes" id="UP000229740">
    <property type="component" value="Unassembled WGS sequence"/>
</dbReference>
<dbReference type="EMBL" id="PDPS01000049">
    <property type="protein sequence ID" value="PID55697.1"/>
    <property type="molecule type" value="Genomic_DNA"/>
</dbReference>
<dbReference type="Gene3D" id="1.10.10.60">
    <property type="entry name" value="Homeodomain-like"/>
    <property type="match status" value="1"/>
</dbReference>
<organism evidence="2 3">
    <name type="scientific">candidate division KSB3 bacterium</name>
    <dbReference type="NCBI Taxonomy" id="2044937"/>
    <lineage>
        <taxon>Bacteria</taxon>
        <taxon>candidate division KSB3</taxon>
    </lineage>
</organism>
<feature type="coiled-coil region" evidence="1">
    <location>
        <begin position="62"/>
        <end position="89"/>
    </location>
</feature>
<keyword evidence="1" id="KW-0175">Coiled coil</keyword>
<comment type="caution">
    <text evidence="2">The sequence shown here is derived from an EMBL/GenBank/DDBJ whole genome shotgun (WGS) entry which is preliminary data.</text>
</comment>
<dbReference type="GO" id="GO:0006313">
    <property type="term" value="P:DNA transposition"/>
    <property type="evidence" value="ECO:0007669"/>
    <property type="project" value="InterPro"/>
</dbReference>
<dbReference type="InterPro" id="IPR002514">
    <property type="entry name" value="Transposase_8"/>
</dbReference>
<dbReference type="SUPFAM" id="SSF46689">
    <property type="entry name" value="Homeodomain-like"/>
    <property type="match status" value="1"/>
</dbReference>
<dbReference type="InterPro" id="IPR051839">
    <property type="entry name" value="RD_transcriptional_regulator"/>
</dbReference>
<dbReference type="PANTHER" id="PTHR33215:SF13">
    <property type="entry name" value="PROTEIN DISTAL ANTENNA"/>
    <property type="match status" value="1"/>
</dbReference>
<dbReference type="GO" id="GO:0004803">
    <property type="term" value="F:transposase activity"/>
    <property type="evidence" value="ECO:0007669"/>
    <property type="project" value="InterPro"/>
</dbReference>
<reference evidence="2 3" key="1">
    <citation type="submission" date="2017-10" db="EMBL/GenBank/DDBJ databases">
        <title>Novel microbial diversity and functional potential in the marine mammal oral microbiome.</title>
        <authorList>
            <person name="Dudek N.K."/>
            <person name="Sun C.L."/>
            <person name="Burstein D."/>
            <person name="Kantor R.S."/>
            <person name="Aliaga Goltsman D.S."/>
            <person name="Bik E.M."/>
            <person name="Thomas B.C."/>
            <person name="Banfield J.F."/>
            <person name="Relman D.A."/>
        </authorList>
    </citation>
    <scope>NUCLEOTIDE SEQUENCE [LARGE SCALE GENOMIC DNA]</scope>
    <source>
        <strain evidence="2">DOLZORAL124_49_17</strain>
    </source>
</reference>
<protein>
    <recommendedName>
        <fullName evidence="4">Transposase</fullName>
    </recommendedName>
</protein>
<evidence type="ECO:0000256" key="1">
    <source>
        <dbReference type="SAM" id="Coils"/>
    </source>
</evidence>
<dbReference type="AlphaFoldDB" id="A0A2G6E158"/>
<name>A0A2G6E158_9BACT</name>
<dbReference type="InterPro" id="IPR009057">
    <property type="entry name" value="Homeodomain-like_sf"/>
</dbReference>
<evidence type="ECO:0000313" key="2">
    <source>
        <dbReference type="EMBL" id="PID55697.1"/>
    </source>
</evidence>
<accession>A0A2G6E158</accession>
<dbReference type="GO" id="GO:0003677">
    <property type="term" value="F:DNA binding"/>
    <property type="evidence" value="ECO:0007669"/>
    <property type="project" value="InterPro"/>
</dbReference>
<dbReference type="Pfam" id="PF01527">
    <property type="entry name" value="HTH_Tnp_1"/>
    <property type="match status" value="1"/>
</dbReference>
<evidence type="ECO:0008006" key="4">
    <source>
        <dbReference type="Google" id="ProtNLM"/>
    </source>
</evidence>